<dbReference type="GO" id="GO:0004843">
    <property type="term" value="F:cysteine-type deubiquitinase activity"/>
    <property type="evidence" value="ECO:0007669"/>
    <property type="project" value="UniProtKB-EC"/>
</dbReference>
<name>A0A9W5Z3G5_9EURO</name>
<accession>A0A9W5Z3G5</accession>
<proteinExistence type="predicted"/>
<reference evidence="9" key="1">
    <citation type="submission" date="2022-07" db="EMBL/GenBank/DDBJ databases">
        <title>Taxonomy of Aspergillus series Nigri: significant species reduction supported by multi-species coalescent approaches.</title>
        <authorList>
            <person name="Bian C."/>
            <person name="Kusuya Y."/>
            <person name="Sklenar F."/>
            <person name="D'hooge E."/>
            <person name="Yaguchi T."/>
            <person name="Takahashi H."/>
            <person name="Hubka V."/>
        </authorList>
    </citation>
    <scope>NUCLEOTIDE SEQUENCE</scope>
    <source>
        <strain evidence="9">CBS 733.88</strain>
    </source>
</reference>
<keyword evidence="3" id="KW-0645">Protease</keyword>
<dbReference type="GO" id="GO:0006508">
    <property type="term" value="P:proteolysis"/>
    <property type="evidence" value="ECO:0007669"/>
    <property type="project" value="UniProtKB-KW"/>
</dbReference>
<feature type="non-terminal residue" evidence="9">
    <location>
        <position position="1"/>
    </location>
</feature>
<keyword evidence="5" id="KW-0378">Hydrolase</keyword>
<dbReference type="Pfam" id="PF12340">
    <property type="entry name" value="DUF3638"/>
    <property type="match status" value="1"/>
</dbReference>
<feature type="domain" description="DUF3645" evidence="8">
    <location>
        <begin position="270"/>
        <end position="302"/>
    </location>
</feature>
<evidence type="ECO:0000313" key="9">
    <source>
        <dbReference type="EMBL" id="GKZ27998.1"/>
    </source>
</evidence>
<evidence type="ECO:0000256" key="1">
    <source>
        <dbReference type="ARBA" id="ARBA00000707"/>
    </source>
</evidence>
<feature type="non-terminal residue" evidence="9">
    <location>
        <position position="364"/>
    </location>
</feature>
<dbReference type="AlphaFoldDB" id="A0A9W5Z3G5"/>
<sequence length="364" mass="41072">LLVPKALTTQTAQVLQDRLGGLVGRELMHVPFSRRTPTTMELIREYRSLHEMMSSRAGIVLGVPEHALSFKLSGLQRVSDLKLAEAAEMIVIQDWIDRIGRDVLDECDYTLAVKTQLIYPSGSQLAVDGHPDRWEVIMAVLGLVAQHVRDLASAFPQSIDVVERPFSSFPLVFLLRQDVEVALNERIVQDICSGQGSILPVQGWGAREQELIKQFISQEETDSSATHSIQSLLQDAPKACKRAYLLRGLIVHRIILLCLKKRWNVQYGLHPKRDPMAVPFQAKGVPSDYAEWGHPDVAILFTCLAFYHQGLSQEQCRRCLQAVLKSDDPATEYDRWMQTSTDLPEALRHWNLINVDDQGQVAEF</sequence>
<evidence type="ECO:0000259" key="8">
    <source>
        <dbReference type="Pfam" id="PF12359"/>
    </source>
</evidence>
<dbReference type="InterPro" id="IPR022099">
    <property type="entry name" value="DUF3638"/>
</dbReference>
<evidence type="ECO:0000256" key="3">
    <source>
        <dbReference type="ARBA" id="ARBA00022670"/>
    </source>
</evidence>
<evidence type="ECO:0000259" key="7">
    <source>
        <dbReference type="Pfam" id="PF12340"/>
    </source>
</evidence>
<comment type="catalytic activity">
    <reaction evidence="1">
        <text>Thiol-dependent hydrolysis of ester, thioester, amide, peptide and isopeptide bonds formed by the C-terminal Gly of ubiquitin (a 76-residue protein attached to proteins as an intracellular targeting signal).</text>
        <dbReference type="EC" id="3.4.19.12"/>
    </reaction>
</comment>
<feature type="domain" description="DUF3638" evidence="7">
    <location>
        <begin position="2"/>
        <end position="151"/>
    </location>
</feature>
<gene>
    <name evidence="9" type="ORF">AbraCBS73388_008502</name>
</gene>
<dbReference type="PANTHER" id="PTHR13367:SF33">
    <property type="entry name" value="P-LOOP CONTAINING NUCLEOSIDE TRIPHOSPHATE HYDROLASE PROTEIN"/>
    <property type="match status" value="1"/>
</dbReference>
<dbReference type="EMBL" id="BROQ01000509">
    <property type="protein sequence ID" value="GKZ27998.1"/>
    <property type="molecule type" value="Genomic_DNA"/>
</dbReference>
<dbReference type="Pfam" id="PF12359">
    <property type="entry name" value="DUF3645"/>
    <property type="match status" value="1"/>
</dbReference>
<evidence type="ECO:0000256" key="5">
    <source>
        <dbReference type="ARBA" id="ARBA00022801"/>
    </source>
</evidence>
<dbReference type="PANTHER" id="PTHR13367">
    <property type="entry name" value="UBIQUITIN THIOESTERASE"/>
    <property type="match status" value="1"/>
</dbReference>
<evidence type="ECO:0000313" key="10">
    <source>
        <dbReference type="Proteomes" id="UP001143548"/>
    </source>
</evidence>
<dbReference type="EC" id="3.4.19.12" evidence="2"/>
<dbReference type="Proteomes" id="UP001143548">
    <property type="component" value="Unassembled WGS sequence"/>
</dbReference>
<evidence type="ECO:0000256" key="4">
    <source>
        <dbReference type="ARBA" id="ARBA00022786"/>
    </source>
</evidence>
<dbReference type="InterPro" id="IPR022105">
    <property type="entry name" value="DUF3645"/>
</dbReference>
<evidence type="ECO:0000256" key="2">
    <source>
        <dbReference type="ARBA" id="ARBA00012759"/>
    </source>
</evidence>
<keyword evidence="6" id="KW-0788">Thiol protease</keyword>
<comment type="caution">
    <text evidence="9">The sequence shown here is derived from an EMBL/GenBank/DDBJ whole genome shotgun (WGS) entry which is preliminary data.</text>
</comment>
<organism evidence="9 10">
    <name type="scientific">Aspergillus brasiliensis</name>
    <dbReference type="NCBI Taxonomy" id="319629"/>
    <lineage>
        <taxon>Eukaryota</taxon>
        <taxon>Fungi</taxon>
        <taxon>Dikarya</taxon>
        <taxon>Ascomycota</taxon>
        <taxon>Pezizomycotina</taxon>
        <taxon>Eurotiomycetes</taxon>
        <taxon>Eurotiomycetidae</taxon>
        <taxon>Eurotiales</taxon>
        <taxon>Aspergillaceae</taxon>
        <taxon>Aspergillus</taxon>
        <taxon>Aspergillus subgen. Circumdati</taxon>
    </lineage>
</organism>
<evidence type="ECO:0000256" key="6">
    <source>
        <dbReference type="ARBA" id="ARBA00022807"/>
    </source>
</evidence>
<dbReference type="InterPro" id="IPR051346">
    <property type="entry name" value="OTU_Deubiquitinase"/>
</dbReference>
<protein>
    <recommendedName>
        <fullName evidence="2">ubiquitinyl hydrolase 1</fullName>
        <ecNumber evidence="2">3.4.19.12</ecNumber>
    </recommendedName>
</protein>
<keyword evidence="4" id="KW-0833">Ubl conjugation pathway</keyword>